<reference evidence="2 3" key="1">
    <citation type="submission" date="2023-05" db="EMBL/GenBank/DDBJ databases">
        <title>Actinoplanes sp. NEAU-A12 genome sequencing.</title>
        <authorList>
            <person name="Wang Z.-S."/>
        </authorList>
    </citation>
    <scope>NUCLEOTIDE SEQUENCE [LARGE SCALE GENOMIC DNA]</scope>
    <source>
        <strain evidence="2 3">NEAU-A12</strain>
    </source>
</reference>
<dbReference type="Proteomes" id="UP001241758">
    <property type="component" value="Unassembled WGS sequence"/>
</dbReference>
<keyword evidence="1" id="KW-1133">Transmembrane helix</keyword>
<dbReference type="RefSeq" id="WP_282760456.1">
    <property type="nucleotide sequence ID" value="NZ_JASCTH010000009.1"/>
</dbReference>
<sequence>MTLLTAAATIYAVLAAVDGDLIGALGLGAGAVFLGHLIGLCVRMWWRPRRRNASPEPAAGGVLFRYSGWTYYWAASFLVLMVLALLLGGLSFWSAGDGPVSIVVAVLASAAALLFSWALVRLFYGGLGWLRLTPDGLEHHGPGFTHRLPWSSVTDVAAAKAGESPLILVLPTASDTVDVTFALPTRVKARKDLLLPSMAIRGMWLADDPAVVYHTLCHYHVNPEHRVELSTGAAIDRVRQRRFLLR</sequence>
<proteinExistence type="predicted"/>
<organism evidence="2 3">
    <name type="scientific">Actinoplanes sandaracinus</name>
    <dbReference type="NCBI Taxonomy" id="3045177"/>
    <lineage>
        <taxon>Bacteria</taxon>
        <taxon>Bacillati</taxon>
        <taxon>Actinomycetota</taxon>
        <taxon>Actinomycetes</taxon>
        <taxon>Micromonosporales</taxon>
        <taxon>Micromonosporaceae</taxon>
        <taxon>Actinoplanes</taxon>
    </lineage>
</organism>
<protein>
    <submittedName>
        <fullName evidence="2">Uncharacterized protein</fullName>
    </submittedName>
</protein>
<gene>
    <name evidence="2" type="ORF">QLQ12_15235</name>
</gene>
<evidence type="ECO:0000256" key="1">
    <source>
        <dbReference type="SAM" id="Phobius"/>
    </source>
</evidence>
<evidence type="ECO:0000313" key="3">
    <source>
        <dbReference type="Proteomes" id="UP001241758"/>
    </source>
</evidence>
<keyword evidence="1" id="KW-0812">Transmembrane</keyword>
<comment type="caution">
    <text evidence="2">The sequence shown here is derived from an EMBL/GenBank/DDBJ whole genome shotgun (WGS) entry which is preliminary data.</text>
</comment>
<feature type="transmembrane region" description="Helical" evidence="1">
    <location>
        <begin position="71"/>
        <end position="94"/>
    </location>
</feature>
<dbReference type="EMBL" id="JASCTH010000009">
    <property type="protein sequence ID" value="MDI6099953.1"/>
    <property type="molecule type" value="Genomic_DNA"/>
</dbReference>
<evidence type="ECO:0000313" key="2">
    <source>
        <dbReference type="EMBL" id="MDI6099953.1"/>
    </source>
</evidence>
<keyword evidence="1" id="KW-0472">Membrane</keyword>
<feature type="transmembrane region" description="Helical" evidence="1">
    <location>
        <begin position="100"/>
        <end position="124"/>
    </location>
</feature>
<accession>A0ABT6WJP6</accession>
<feature type="transmembrane region" description="Helical" evidence="1">
    <location>
        <begin position="25"/>
        <end position="46"/>
    </location>
</feature>
<keyword evidence="3" id="KW-1185">Reference proteome</keyword>
<name>A0ABT6WJP6_9ACTN</name>